<dbReference type="Gene3D" id="2.60.40.3500">
    <property type="match status" value="1"/>
</dbReference>
<feature type="domain" description="AMIN" evidence="3">
    <location>
        <begin position="51"/>
        <end position="120"/>
    </location>
</feature>
<accession>A0A7T0BU50</accession>
<evidence type="ECO:0000313" key="4">
    <source>
        <dbReference type="EMBL" id="QPJ61059.1"/>
    </source>
</evidence>
<dbReference type="InterPro" id="IPR011990">
    <property type="entry name" value="TPR-like_helical_dom_sf"/>
</dbReference>
<feature type="repeat" description="TPR" evidence="1">
    <location>
        <begin position="750"/>
        <end position="783"/>
    </location>
</feature>
<dbReference type="AlphaFoldDB" id="A0A7T0BU50"/>
<feature type="repeat" description="TPR" evidence="1">
    <location>
        <begin position="518"/>
        <end position="551"/>
    </location>
</feature>
<feature type="compositionally biased region" description="Basic residues" evidence="2">
    <location>
        <begin position="165"/>
        <end position="176"/>
    </location>
</feature>
<dbReference type="InterPro" id="IPR019734">
    <property type="entry name" value="TPR_rpt"/>
</dbReference>
<reference evidence="4 5" key="1">
    <citation type="submission" date="2020-02" db="EMBL/GenBank/DDBJ databases">
        <title>Genomic and physiological characterization of two novel Nitrospinaceae genera.</title>
        <authorList>
            <person name="Mueller A.J."/>
            <person name="Jung M.-Y."/>
            <person name="Strachan C.R."/>
            <person name="Herbold C.W."/>
            <person name="Kirkegaard R.H."/>
            <person name="Daims H."/>
        </authorList>
    </citation>
    <scope>NUCLEOTIDE SEQUENCE [LARGE SCALE GENOMIC DNA]</scope>
    <source>
        <strain evidence="4">EB</strain>
    </source>
</reference>
<dbReference type="KEGG" id="nli:G3M70_03800"/>
<evidence type="ECO:0000256" key="2">
    <source>
        <dbReference type="SAM" id="MobiDB-lite"/>
    </source>
</evidence>
<evidence type="ECO:0000259" key="3">
    <source>
        <dbReference type="Pfam" id="PF11741"/>
    </source>
</evidence>
<dbReference type="PANTHER" id="PTHR12558">
    <property type="entry name" value="CELL DIVISION CYCLE 16,23,27"/>
    <property type="match status" value="1"/>
</dbReference>
<feature type="repeat" description="TPR" evidence="1">
    <location>
        <begin position="599"/>
        <end position="632"/>
    </location>
</feature>
<evidence type="ECO:0000256" key="1">
    <source>
        <dbReference type="PROSITE-ProRule" id="PRU00339"/>
    </source>
</evidence>
<name>A0A7T0BU50_9BACT</name>
<feature type="repeat" description="TPR" evidence="1">
    <location>
        <begin position="320"/>
        <end position="353"/>
    </location>
</feature>
<sequence>MKHINKYHSGLLFLFILQLTLGTGLLIAQPEPDTPVAGVPRVESLLIGGHPDYTRILVNLDQPALYQVIPDFNKKKIIVFLPDAQMGEELQSRSFPDRNLERIDVTQLQEGLRVTFRLKHKNTRVFHFEQQMPVAAVVLDFQGHDKPILRARPDTAPPVEENSRSKKTPRRTKTKPRKEAGGLTESQARQIVKEDTEKKISQGWDEYKKALSLYQQELRTEALEAFDEYQKNYPQSPLLENILFLKAETLFQINNPKPFPIYEDVITAYQLAMRRYPKSKFFDHALFKLGVIFDNMDLPLEARTLYLRGIENNKKSLYNKTRQLKMAQMLLREKRFEEAYKAFNEILKNDPNNEEARDSTFSIALSLYELNDFEAARIIFEDASRRWPKQLDEVPEINYYMGEIYFHQKEYKKARKHFFHFINLEPETVRGHKSLNRIGDSYLMENKGLAALSVFDRSQKVNPGSAESQYARIRLADIGVRDPTLPIQDIIFDIPEYFRPVETYQDVFEKAKSQDILAEVTLSRGTAHLQQKQYLEAFREFQKLIAFEKGSRFYKTARNLLEQALVFLIDDYSAQKGYLPILYAYNQFRNLNIGDVRKVETLLQVGESYQAIGMTREALTFYERVKKSDPNGVYRDRLFLNLGKIHVEQGSYSEAEVVARTFLTNFPLSPEVPEAMKILAAAYRGQENFEAAQDIFQQLLSRADADPSEIHYLSGETWFQKGDQEQAIREYALAIDQFDRTRPIAPGHVQDAYYKLGLVLYQAGRYPRALEALISARRLFPTHSLREWADFLIADCYDRQQDKTKAENEFKNLIKASPNEPLLKKAAEIGAKVLDWEKRLKGKL</sequence>
<dbReference type="InterPro" id="IPR021731">
    <property type="entry name" value="AMIN_dom"/>
</dbReference>
<dbReference type="SUPFAM" id="SSF48452">
    <property type="entry name" value="TPR-like"/>
    <property type="match status" value="3"/>
</dbReference>
<protein>
    <submittedName>
        <fullName evidence="4">Tetratricopeptide repeat protein</fullName>
    </submittedName>
</protein>
<feature type="repeat" description="TPR" evidence="1">
    <location>
        <begin position="395"/>
        <end position="428"/>
    </location>
</feature>
<dbReference type="Gene3D" id="1.25.40.10">
    <property type="entry name" value="Tetratricopeptide repeat domain"/>
    <property type="match status" value="5"/>
</dbReference>
<dbReference type="EMBL" id="CP048685">
    <property type="protein sequence ID" value="QPJ61059.1"/>
    <property type="molecule type" value="Genomic_DNA"/>
</dbReference>
<dbReference type="Pfam" id="PF11741">
    <property type="entry name" value="AMIN"/>
    <property type="match status" value="1"/>
</dbReference>
<dbReference type="Pfam" id="PF13432">
    <property type="entry name" value="TPR_16"/>
    <property type="match status" value="3"/>
</dbReference>
<feature type="region of interest" description="Disordered" evidence="2">
    <location>
        <begin position="148"/>
        <end position="185"/>
    </location>
</feature>
<dbReference type="PROSITE" id="PS50005">
    <property type="entry name" value="TPR"/>
    <property type="match status" value="5"/>
</dbReference>
<keyword evidence="1" id="KW-0802">TPR repeat</keyword>
<proteinExistence type="predicted"/>
<dbReference type="SMART" id="SM00028">
    <property type="entry name" value="TPR"/>
    <property type="match status" value="12"/>
</dbReference>
<gene>
    <name evidence="4" type="ORF">G3M70_03800</name>
</gene>
<organism evidence="4 5">
    <name type="scientific">Candidatus Nitronauta litoralis</name>
    <dbReference type="NCBI Taxonomy" id="2705533"/>
    <lineage>
        <taxon>Bacteria</taxon>
        <taxon>Pseudomonadati</taxon>
        <taxon>Nitrospinota/Tectimicrobiota group</taxon>
        <taxon>Nitrospinota</taxon>
        <taxon>Nitrospinia</taxon>
        <taxon>Nitrospinales</taxon>
        <taxon>Nitrospinaceae</taxon>
        <taxon>Candidatus Nitronauta</taxon>
    </lineage>
</organism>
<dbReference type="Pfam" id="PF13174">
    <property type="entry name" value="TPR_6"/>
    <property type="match status" value="3"/>
</dbReference>
<evidence type="ECO:0000313" key="5">
    <source>
        <dbReference type="Proteomes" id="UP000594688"/>
    </source>
</evidence>
<dbReference type="PANTHER" id="PTHR12558:SF13">
    <property type="entry name" value="CELL DIVISION CYCLE PROTEIN 27 HOMOLOG"/>
    <property type="match status" value="1"/>
</dbReference>
<dbReference type="Proteomes" id="UP000594688">
    <property type="component" value="Chromosome"/>
</dbReference>